<gene>
    <name evidence="3" type="ORF">C4D60_Mb09t26100</name>
</gene>
<feature type="compositionally biased region" description="Gly residues" evidence="1">
    <location>
        <begin position="83"/>
        <end position="101"/>
    </location>
</feature>
<proteinExistence type="predicted"/>
<keyword evidence="2" id="KW-1133">Transmembrane helix</keyword>
<evidence type="ECO:0000313" key="4">
    <source>
        <dbReference type="Proteomes" id="UP000317650"/>
    </source>
</evidence>
<evidence type="ECO:0000256" key="1">
    <source>
        <dbReference type="SAM" id="MobiDB-lite"/>
    </source>
</evidence>
<keyword evidence="2" id="KW-0472">Membrane</keyword>
<comment type="caution">
    <text evidence="3">The sequence shown here is derived from an EMBL/GenBank/DDBJ whole genome shotgun (WGS) entry which is preliminary data.</text>
</comment>
<feature type="region of interest" description="Disordered" evidence="1">
    <location>
        <begin position="83"/>
        <end position="127"/>
    </location>
</feature>
<sequence length="159" mass="16179">MALLVAEMGRKTKGPGQQLLPLFFFSLLLVLYEMQSLDTKGSVPKELHLQNLRDPFAASVCYHTCSAVNTAAAAITSSGISSGGGGGHGGSSSGDAGGGDSGSSDSGSGYGSATYHPRNDGGYHHNRRKNGGSSCGVSLHSMLAAIAFLLAAMTPVDRC</sequence>
<evidence type="ECO:0000256" key="2">
    <source>
        <dbReference type="SAM" id="Phobius"/>
    </source>
</evidence>
<reference evidence="3 4" key="1">
    <citation type="journal article" date="2019" name="Nat. Plants">
        <title>Genome sequencing of Musa balbisiana reveals subgenome evolution and function divergence in polyploid bananas.</title>
        <authorList>
            <person name="Yao X."/>
        </authorList>
    </citation>
    <scope>NUCLEOTIDE SEQUENCE [LARGE SCALE GENOMIC DNA]</scope>
    <source>
        <strain evidence="4">cv. DH-PKW</strain>
        <tissue evidence="3">Leaves</tissue>
    </source>
</reference>
<dbReference type="AlphaFoldDB" id="A0A4S8IKJ3"/>
<dbReference type="EMBL" id="PYDT01000010">
    <property type="protein sequence ID" value="THU48424.1"/>
    <property type="molecule type" value="Genomic_DNA"/>
</dbReference>
<organism evidence="3 4">
    <name type="scientific">Musa balbisiana</name>
    <name type="common">Banana</name>
    <dbReference type="NCBI Taxonomy" id="52838"/>
    <lineage>
        <taxon>Eukaryota</taxon>
        <taxon>Viridiplantae</taxon>
        <taxon>Streptophyta</taxon>
        <taxon>Embryophyta</taxon>
        <taxon>Tracheophyta</taxon>
        <taxon>Spermatophyta</taxon>
        <taxon>Magnoliopsida</taxon>
        <taxon>Liliopsida</taxon>
        <taxon>Zingiberales</taxon>
        <taxon>Musaceae</taxon>
        <taxon>Musa</taxon>
    </lineage>
</organism>
<feature type="transmembrane region" description="Helical" evidence="2">
    <location>
        <begin position="137"/>
        <end position="156"/>
    </location>
</feature>
<keyword evidence="2" id="KW-0812">Transmembrane</keyword>
<keyword evidence="4" id="KW-1185">Reference proteome</keyword>
<accession>A0A4S8IKJ3</accession>
<name>A0A4S8IKJ3_MUSBA</name>
<protein>
    <submittedName>
        <fullName evidence="3">Uncharacterized protein</fullName>
    </submittedName>
</protein>
<dbReference type="Proteomes" id="UP000317650">
    <property type="component" value="Chromosome 9"/>
</dbReference>
<evidence type="ECO:0000313" key="3">
    <source>
        <dbReference type="EMBL" id="THU48424.1"/>
    </source>
</evidence>
<feature type="transmembrane region" description="Helical" evidence="2">
    <location>
        <begin position="15"/>
        <end position="32"/>
    </location>
</feature>